<accession>A0A1F6P9E9</accession>
<dbReference type="AlphaFoldDB" id="A0A1F6P9E9"/>
<evidence type="ECO:0000313" key="2">
    <source>
        <dbReference type="Proteomes" id="UP000176634"/>
    </source>
</evidence>
<dbReference type="EMBL" id="MFRA01000005">
    <property type="protein sequence ID" value="OGH92660.1"/>
    <property type="molecule type" value="Genomic_DNA"/>
</dbReference>
<name>A0A1F6P9E9_9BACT</name>
<organism evidence="1 2">
    <name type="scientific">Candidatus Magasanikbacteria bacterium RIFOXYD1_FULL_40_23</name>
    <dbReference type="NCBI Taxonomy" id="1798705"/>
    <lineage>
        <taxon>Bacteria</taxon>
        <taxon>Candidatus Magasanikiibacteriota</taxon>
    </lineage>
</organism>
<sequence length="101" mass="11044">MNRIVSEKESAVSGCLHNFIEASIQRGDCSVQYVICSRCGRCKLWICNGHKKWPEVGVKTLDQARDALISAGQILDISAGVILDLDARMVELFPAHVSSLA</sequence>
<dbReference type="Proteomes" id="UP000176634">
    <property type="component" value="Unassembled WGS sequence"/>
</dbReference>
<protein>
    <submittedName>
        <fullName evidence="1">Uncharacterized protein</fullName>
    </submittedName>
</protein>
<reference evidence="1 2" key="1">
    <citation type="journal article" date="2016" name="Nat. Commun.">
        <title>Thousands of microbial genomes shed light on interconnected biogeochemical processes in an aquifer system.</title>
        <authorList>
            <person name="Anantharaman K."/>
            <person name="Brown C.T."/>
            <person name="Hug L.A."/>
            <person name="Sharon I."/>
            <person name="Castelle C.J."/>
            <person name="Probst A.J."/>
            <person name="Thomas B.C."/>
            <person name="Singh A."/>
            <person name="Wilkins M.J."/>
            <person name="Karaoz U."/>
            <person name="Brodie E.L."/>
            <person name="Williams K.H."/>
            <person name="Hubbard S.S."/>
            <person name="Banfield J.F."/>
        </authorList>
    </citation>
    <scope>NUCLEOTIDE SEQUENCE [LARGE SCALE GENOMIC DNA]</scope>
</reference>
<dbReference type="STRING" id="1798705.A2563_03225"/>
<gene>
    <name evidence="1" type="ORF">A2563_03225</name>
</gene>
<proteinExistence type="predicted"/>
<evidence type="ECO:0000313" key="1">
    <source>
        <dbReference type="EMBL" id="OGH92660.1"/>
    </source>
</evidence>
<comment type="caution">
    <text evidence="1">The sequence shown here is derived from an EMBL/GenBank/DDBJ whole genome shotgun (WGS) entry which is preliminary data.</text>
</comment>